<geneLocation type="plasmid" evidence="2">
    <name>unnamed</name>
</geneLocation>
<dbReference type="PROSITE" id="PS51257">
    <property type="entry name" value="PROKAR_LIPOPROTEIN"/>
    <property type="match status" value="1"/>
</dbReference>
<sequence>MVMTRGTFMNGYLLVLSIVGLVLIACGFNGYGEHNNGKSKIDNGRNKYVAKKIGVKKPKGKFVEINVKTKISGEEVGFNLRSAIVDLISREIDKIKYSELKIMSEPRDFYGLPFSYILCKEEKFLLVCSDPECTRMYRRRFYASFDYNENKLEELGASFAKINLSGIIDLLNCIFSVVSCEYQLKFESLIESMNLKRNMFVIMSIENLDYIKSNLEWILSLRKDWNSRVDEMIEFFNKDFKRTELMLGEFNFFMDQRFKFLIEQMEKVGVLVDELLQLMS</sequence>
<proteinExistence type="predicted"/>
<protein>
    <submittedName>
        <fullName evidence="2">Putative membrane associated protein</fullName>
    </submittedName>
</protein>
<keyword evidence="1" id="KW-0812">Transmembrane</keyword>
<evidence type="ECO:0000256" key="1">
    <source>
        <dbReference type="SAM" id="Phobius"/>
    </source>
</evidence>
<dbReference type="Gene3D" id="1.10.3160.10">
    <property type="entry name" value="Bbcrasp-1"/>
    <property type="match status" value="1"/>
</dbReference>
<dbReference type="EMBL" id="CP004168">
    <property type="protein sequence ID" value="AHH04322.1"/>
    <property type="molecule type" value="Genomic_DNA"/>
</dbReference>
<keyword evidence="1" id="KW-1133">Transmembrane helix</keyword>
<name>W5SBJ6_9SPIR</name>
<dbReference type="InterPro" id="IPR008421">
    <property type="entry name" value="Borrelia_lipoprotein_PFam54/60"/>
</dbReference>
<dbReference type="Pfam" id="PF05714">
    <property type="entry name" value="PFam54_60"/>
    <property type="match status" value="1"/>
</dbReference>
<gene>
    <name evidence="2" type="ORF">BHY_1371</name>
</gene>
<dbReference type="HOGENOM" id="CLU_992753_0_0_12"/>
<organism evidence="2">
    <name type="scientific">Borrelia nietonii YOR</name>
    <dbReference type="NCBI Taxonomy" id="1293576"/>
    <lineage>
        <taxon>Bacteria</taxon>
        <taxon>Pseudomonadati</taxon>
        <taxon>Spirochaetota</taxon>
        <taxon>Spirochaetia</taxon>
        <taxon>Spirochaetales</taxon>
        <taxon>Borreliaceae</taxon>
        <taxon>Borrelia</taxon>
        <taxon>Borrelia nietonii</taxon>
    </lineage>
</organism>
<keyword evidence="2" id="KW-0614">Plasmid</keyword>
<accession>W5SBJ6</accession>
<dbReference type="AlphaFoldDB" id="W5SBJ6"/>
<evidence type="ECO:0000313" key="2">
    <source>
        <dbReference type="EMBL" id="AHH04322.1"/>
    </source>
</evidence>
<keyword evidence="1" id="KW-0472">Membrane</keyword>
<reference evidence="2" key="1">
    <citation type="submission" date="2013-02" db="EMBL/GenBank/DDBJ databases">
        <title>Comparative genomics of Borrelia species.</title>
        <authorList>
            <person name="Schwan T.G."/>
            <person name="Raffel S.J."/>
            <person name="Porcella S.F."/>
        </authorList>
    </citation>
    <scope>NUCLEOTIDE SEQUENCE</scope>
    <source>
        <strain evidence="2">YOR</strain>
        <plasmid evidence="2">unnamed</plasmid>
    </source>
</reference>
<feature type="transmembrane region" description="Helical" evidence="1">
    <location>
        <begin position="12"/>
        <end position="31"/>
    </location>
</feature>